<dbReference type="GO" id="GO:0043022">
    <property type="term" value="F:ribosome binding"/>
    <property type="evidence" value="ECO:0007669"/>
    <property type="project" value="TreeGrafter"/>
</dbReference>
<dbReference type="Proteomes" id="UP000218267">
    <property type="component" value="Chromosome"/>
</dbReference>
<reference evidence="3 4" key="1">
    <citation type="journal article" date="2018" name="Mar. Genomics">
        <title>Complete genome sequence of Marinifilaceae bacterium strain SPP2, isolated from the Antarctic marine sediment.</title>
        <authorList>
            <person name="Watanabe M."/>
            <person name="Kojima H."/>
            <person name="Fukui M."/>
        </authorList>
    </citation>
    <scope>NUCLEOTIDE SEQUENCE [LARGE SCALE GENOMIC DNA]</scope>
    <source>
        <strain evidence="3 4">SPP2</strain>
    </source>
</reference>
<feature type="domain" description="Prokaryotic-type class I peptide chain release factors" evidence="2">
    <location>
        <begin position="21"/>
        <end position="37"/>
    </location>
</feature>
<dbReference type="Gene3D" id="3.30.160.20">
    <property type="match status" value="1"/>
</dbReference>
<dbReference type="InterPro" id="IPR000352">
    <property type="entry name" value="Pep_chain_release_fac_I"/>
</dbReference>
<evidence type="ECO:0000313" key="3">
    <source>
        <dbReference type="EMBL" id="BAX82514.1"/>
    </source>
</evidence>
<dbReference type="OrthoDB" id="9815709at2"/>
<evidence type="ECO:0000256" key="1">
    <source>
        <dbReference type="SAM" id="MobiDB-lite"/>
    </source>
</evidence>
<dbReference type="NCBIfam" id="NF006718">
    <property type="entry name" value="PRK09256.1"/>
    <property type="match status" value="1"/>
</dbReference>
<accession>A0A1Y1CQH5</accession>
<protein>
    <submittedName>
        <fullName evidence="3">Aminoacyl-tRNA hydrolase</fullName>
    </submittedName>
</protein>
<proteinExistence type="predicted"/>
<evidence type="ECO:0000313" key="4">
    <source>
        <dbReference type="Proteomes" id="UP000218267"/>
    </source>
</evidence>
<dbReference type="PANTHER" id="PTHR47814:SF1">
    <property type="entry name" value="PEPTIDYL-TRNA HYDROLASE ARFB"/>
    <property type="match status" value="1"/>
</dbReference>
<dbReference type="AlphaFoldDB" id="A0A1Y1CQH5"/>
<feature type="region of interest" description="Disordered" evidence="1">
    <location>
        <begin position="104"/>
        <end position="138"/>
    </location>
</feature>
<dbReference type="PROSITE" id="PS00745">
    <property type="entry name" value="RF_PROK_I"/>
    <property type="match status" value="1"/>
</dbReference>
<dbReference type="GO" id="GO:0072344">
    <property type="term" value="P:rescue of stalled ribosome"/>
    <property type="evidence" value="ECO:0007669"/>
    <property type="project" value="TreeGrafter"/>
</dbReference>
<name>A0A1Y1CQH5_9BACT</name>
<evidence type="ECO:0000259" key="2">
    <source>
        <dbReference type="PROSITE" id="PS00745"/>
    </source>
</evidence>
<dbReference type="KEGG" id="mbas:ALGA_4223"/>
<dbReference type="RefSeq" id="WP_096432894.1">
    <property type="nucleotide sequence ID" value="NZ_AP018042.1"/>
</dbReference>
<dbReference type="SUPFAM" id="SSF110916">
    <property type="entry name" value="Peptidyl-tRNA hydrolase domain-like"/>
    <property type="match status" value="1"/>
</dbReference>
<keyword evidence="4" id="KW-1185">Reference proteome</keyword>
<dbReference type="Pfam" id="PF00472">
    <property type="entry name" value="RF-1"/>
    <property type="match status" value="1"/>
</dbReference>
<sequence>MEDKYKFTKDLSNEFEFITSRSSGPGGQNVNKVNSKVELRFAVFESKILTKKEKETIFIKLYHHISNLGILSVTAQTERSQVQNKEVAIKKFYQWIEIALTPVKPRRKTRPTRASKERRLEGKQVQAQKKENRKKPEL</sequence>
<organism evidence="3 4">
    <name type="scientific">Labilibaculum antarcticum</name>
    <dbReference type="NCBI Taxonomy" id="1717717"/>
    <lineage>
        <taxon>Bacteria</taxon>
        <taxon>Pseudomonadati</taxon>
        <taxon>Bacteroidota</taxon>
        <taxon>Bacteroidia</taxon>
        <taxon>Marinilabiliales</taxon>
        <taxon>Marinifilaceae</taxon>
        <taxon>Labilibaculum</taxon>
    </lineage>
</organism>
<dbReference type="GO" id="GO:0004045">
    <property type="term" value="F:peptidyl-tRNA hydrolase activity"/>
    <property type="evidence" value="ECO:0007669"/>
    <property type="project" value="TreeGrafter"/>
</dbReference>
<dbReference type="EMBL" id="AP018042">
    <property type="protein sequence ID" value="BAX82514.1"/>
    <property type="molecule type" value="Genomic_DNA"/>
</dbReference>
<feature type="compositionally biased region" description="Basic and acidic residues" evidence="1">
    <location>
        <begin position="114"/>
        <end position="138"/>
    </location>
</feature>
<keyword evidence="3" id="KW-0378">Hydrolase</keyword>
<reference evidence="4" key="2">
    <citation type="journal article" date="2020" name="Antonie Van Leeuwenhoek">
        <title>Labilibaculum antarcticum sp. nov., a novel facultative anaerobic, psychrotorelant bacterium isolated from marine sediment of Antarctica.</title>
        <authorList>
            <person name="Watanabe M."/>
            <person name="Kojima H."/>
            <person name="Fukui M."/>
        </authorList>
    </citation>
    <scope>NUCLEOTIDE SEQUENCE [LARGE SCALE GENOMIC DNA]</scope>
    <source>
        <strain evidence="4">SPP2</strain>
    </source>
</reference>
<feature type="compositionally biased region" description="Basic residues" evidence="1">
    <location>
        <begin position="104"/>
        <end position="113"/>
    </location>
</feature>
<dbReference type="PANTHER" id="PTHR47814">
    <property type="entry name" value="PEPTIDYL-TRNA HYDROLASE ARFB"/>
    <property type="match status" value="1"/>
</dbReference>
<gene>
    <name evidence="3" type="ORF">ALGA_4223</name>
</gene>
<dbReference type="GO" id="GO:0003747">
    <property type="term" value="F:translation release factor activity"/>
    <property type="evidence" value="ECO:0007669"/>
    <property type="project" value="InterPro"/>
</dbReference>